<dbReference type="EMBL" id="JANFQO010000009">
    <property type="protein sequence ID" value="MCQ4165352.1"/>
    <property type="molecule type" value="Genomic_DNA"/>
</dbReference>
<keyword evidence="1" id="KW-0472">Membrane</keyword>
<gene>
    <name evidence="2" type="ORF">NM961_11575</name>
</gene>
<dbReference type="Proteomes" id="UP001165498">
    <property type="component" value="Unassembled WGS sequence"/>
</dbReference>
<evidence type="ECO:0000313" key="2">
    <source>
        <dbReference type="EMBL" id="MCQ4165352.1"/>
    </source>
</evidence>
<evidence type="ECO:0000313" key="3">
    <source>
        <dbReference type="Proteomes" id="UP001165498"/>
    </source>
</evidence>
<evidence type="ECO:0000256" key="1">
    <source>
        <dbReference type="SAM" id="Phobius"/>
    </source>
</evidence>
<feature type="transmembrane region" description="Helical" evidence="1">
    <location>
        <begin position="124"/>
        <end position="144"/>
    </location>
</feature>
<dbReference type="RefSeq" id="WP_255914508.1">
    <property type="nucleotide sequence ID" value="NZ_JANFQO010000009.1"/>
</dbReference>
<accession>A0ABT1QSS8</accession>
<feature type="transmembrane region" description="Helical" evidence="1">
    <location>
        <begin position="71"/>
        <end position="89"/>
    </location>
</feature>
<protein>
    <submittedName>
        <fullName evidence="2">Uncharacterized protein</fullName>
    </submittedName>
</protein>
<reference evidence="2" key="1">
    <citation type="submission" date="2022-07" db="EMBL/GenBank/DDBJ databases">
        <title>Tahibacter sp., a new gammaproteobacterium isolated from the silt sample collected at pig farm.</title>
        <authorList>
            <person name="Chen H."/>
        </authorList>
    </citation>
    <scope>NUCLEOTIDE SEQUENCE</scope>
    <source>
        <strain evidence="2">P2K</strain>
    </source>
</reference>
<feature type="transmembrane region" description="Helical" evidence="1">
    <location>
        <begin position="96"/>
        <end position="118"/>
    </location>
</feature>
<sequence>MLMQWLGSETRGGAALRAVCAMVAVWLMLFSWSELMTRFLLSDSSTRYMNYVKARTKGTGWYDTIAELPTYATGMLVGLAVGLLLALIFRQRPARVAAATSVLLLALLVFTYFTGGVVETTTQLRFLLLGLVMAAGLFVAPWLMQRWRGRGQRLGA</sequence>
<feature type="transmembrane region" description="Helical" evidence="1">
    <location>
        <begin position="12"/>
        <end position="32"/>
    </location>
</feature>
<keyword evidence="1" id="KW-1133">Transmembrane helix</keyword>
<keyword evidence="3" id="KW-1185">Reference proteome</keyword>
<comment type="caution">
    <text evidence="2">The sequence shown here is derived from an EMBL/GenBank/DDBJ whole genome shotgun (WGS) entry which is preliminary data.</text>
</comment>
<keyword evidence="1" id="KW-0812">Transmembrane</keyword>
<proteinExistence type="predicted"/>
<name>A0ABT1QSS8_9GAMM</name>
<organism evidence="2 3">
    <name type="scientific">Tahibacter harae</name>
    <dbReference type="NCBI Taxonomy" id="2963937"/>
    <lineage>
        <taxon>Bacteria</taxon>
        <taxon>Pseudomonadati</taxon>
        <taxon>Pseudomonadota</taxon>
        <taxon>Gammaproteobacteria</taxon>
        <taxon>Lysobacterales</taxon>
        <taxon>Rhodanobacteraceae</taxon>
        <taxon>Tahibacter</taxon>
    </lineage>
</organism>